<proteinExistence type="predicted"/>
<dbReference type="EMBL" id="PDCK01000043">
    <property type="protein sequence ID" value="PRQ30598.1"/>
    <property type="molecule type" value="Genomic_DNA"/>
</dbReference>
<reference evidence="1 2" key="1">
    <citation type="journal article" date="2018" name="Nat. Genet.">
        <title>The Rosa genome provides new insights in the design of modern roses.</title>
        <authorList>
            <person name="Bendahmane M."/>
        </authorList>
    </citation>
    <scope>NUCLEOTIDE SEQUENCE [LARGE SCALE GENOMIC DNA]</scope>
    <source>
        <strain evidence="2">cv. Old Blush</strain>
    </source>
</reference>
<keyword evidence="1" id="KW-0418">Kinase</keyword>
<keyword evidence="1" id="KW-0808">Transferase</keyword>
<gene>
    <name evidence="1" type="ORF">RchiOBHm_Chr5g0026401</name>
</gene>
<dbReference type="GO" id="GO:0004674">
    <property type="term" value="F:protein serine/threonine kinase activity"/>
    <property type="evidence" value="ECO:0007669"/>
    <property type="project" value="UniProtKB-KW"/>
</dbReference>
<keyword evidence="1" id="KW-0723">Serine/threonine-protein kinase</keyword>
<protein>
    <submittedName>
        <fullName evidence="1">Putative non-specific serine/threonine protein kinase</fullName>
        <ecNumber evidence="1">2.7.11.1</ecNumber>
    </submittedName>
</protein>
<organism evidence="1 2">
    <name type="scientific">Rosa chinensis</name>
    <name type="common">China rose</name>
    <dbReference type="NCBI Taxonomy" id="74649"/>
    <lineage>
        <taxon>Eukaryota</taxon>
        <taxon>Viridiplantae</taxon>
        <taxon>Streptophyta</taxon>
        <taxon>Embryophyta</taxon>
        <taxon>Tracheophyta</taxon>
        <taxon>Spermatophyta</taxon>
        <taxon>Magnoliopsida</taxon>
        <taxon>eudicotyledons</taxon>
        <taxon>Gunneridae</taxon>
        <taxon>Pentapetalae</taxon>
        <taxon>rosids</taxon>
        <taxon>fabids</taxon>
        <taxon>Rosales</taxon>
        <taxon>Rosaceae</taxon>
        <taxon>Rosoideae</taxon>
        <taxon>Rosoideae incertae sedis</taxon>
        <taxon>Rosa</taxon>
    </lineage>
</organism>
<dbReference type="STRING" id="74649.A0A2P6Q8U5"/>
<dbReference type="OMA" id="HIVCGKE"/>
<dbReference type="Proteomes" id="UP000238479">
    <property type="component" value="Chromosome 5"/>
</dbReference>
<dbReference type="EC" id="2.7.11.1" evidence="1"/>
<name>A0A2P6Q8U5_ROSCH</name>
<dbReference type="Gramene" id="PRQ30598">
    <property type="protein sequence ID" value="PRQ30598"/>
    <property type="gene ID" value="RchiOBHm_Chr5g0026401"/>
</dbReference>
<evidence type="ECO:0000313" key="2">
    <source>
        <dbReference type="Proteomes" id="UP000238479"/>
    </source>
</evidence>
<sequence>MMFHLTCYVANHQRINMLLDWPKRFDNINGIARGFLYLHQDYRVRVTFGVGDNKWEDKQKILSSRVPDHNLNLLGHKLKALKHCLRDWNKAVFGNVHQKVAAARENLVTIQQDIATRGMTDQRFEDEIAAKSAALDALRMQETYWKDRARVKWLTDGDRSTSFFHTYAKVRAAKSQMSSIRVGERILTDPSDIAAHTVAFYQNLYDISSPSTNVDEVCSVIPSLVTDDENVVLSAIPTSEEIRSAVFSMDGSSAPGPDGYLKVLELDTWIRNKPFELLKILILWVHIVCGKESIISMLDARGTIEYIAPQF</sequence>
<dbReference type="AlphaFoldDB" id="A0A2P6Q8U5"/>
<accession>A0A2P6Q8U5</accession>
<keyword evidence="2" id="KW-1185">Reference proteome</keyword>
<comment type="caution">
    <text evidence="1">The sequence shown here is derived from an EMBL/GenBank/DDBJ whole genome shotgun (WGS) entry which is preliminary data.</text>
</comment>
<evidence type="ECO:0000313" key="1">
    <source>
        <dbReference type="EMBL" id="PRQ30598.1"/>
    </source>
</evidence>